<dbReference type="EMBL" id="JAECVW010000003">
    <property type="protein sequence ID" value="MBH8595203.1"/>
    <property type="molecule type" value="Genomic_DNA"/>
</dbReference>
<dbReference type="InterPro" id="IPR005370">
    <property type="entry name" value="UPF0180"/>
</dbReference>
<gene>
    <name evidence="1" type="ORF">I8U20_07650</name>
</gene>
<dbReference type="RefSeq" id="WP_037993084.1">
    <property type="nucleotide sequence ID" value="NZ_JACEIR010000002.1"/>
</dbReference>
<sequence length="83" mass="9103">MKRVAVEAGLSPVRDYLSQRGFQVEEYQAESLQNQGNYAAIVISGQDQNLMGMQDQVENCPVISASGLTPEEVCRRIEQIAGS</sequence>
<evidence type="ECO:0000313" key="2">
    <source>
        <dbReference type="Proteomes" id="UP000633619"/>
    </source>
</evidence>
<name>A0A8I1AFS5_THEIN</name>
<keyword evidence="2" id="KW-1185">Reference proteome</keyword>
<dbReference type="Pfam" id="PF03698">
    <property type="entry name" value="UPF0180"/>
    <property type="match status" value="1"/>
</dbReference>
<dbReference type="AlphaFoldDB" id="A0A8I1AFS5"/>
<evidence type="ECO:0000313" key="1">
    <source>
        <dbReference type="EMBL" id="MBH8595203.1"/>
    </source>
</evidence>
<comment type="caution">
    <text evidence="1">The sequence shown here is derived from an EMBL/GenBank/DDBJ whole genome shotgun (WGS) entry which is preliminary data.</text>
</comment>
<proteinExistence type="predicted"/>
<dbReference type="Proteomes" id="UP000633619">
    <property type="component" value="Unassembled WGS sequence"/>
</dbReference>
<organism evidence="1 2">
    <name type="scientific">Thermoactinomyces intermedius</name>
    <dbReference type="NCBI Taxonomy" id="2024"/>
    <lineage>
        <taxon>Bacteria</taxon>
        <taxon>Bacillati</taxon>
        <taxon>Bacillota</taxon>
        <taxon>Bacilli</taxon>
        <taxon>Bacillales</taxon>
        <taxon>Thermoactinomycetaceae</taxon>
        <taxon>Thermoactinomyces</taxon>
    </lineage>
</organism>
<protein>
    <submittedName>
        <fullName evidence="1">YkuS family protein</fullName>
    </submittedName>
</protein>
<reference evidence="1 2" key="1">
    <citation type="submission" date="2020-12" db="EMBL/GenBank/DDBJ databases">
        <title>WGS of Thermoactinomyces spp.</title>
        <authorList>
            <person name="Cheng K."/>
        </authorList>
    </citation>
    <scope>NUCLEOTIDE SEQUENCE [LARGE SCALE GENOMIC DNA]</scope>
    <source>
        <strain evidence="2">CICC 10671\DSM 43846</strain>
    </source>
</reference>
<accession>A0A8I1AFS5</accession>